<protein>
    <submittedName>
        <fullName evidence="2">Uncharacterized protein</fullName>
    </submittedName>
</protein>
<keyword evidence="3" id="KW-1185">Reference proteome</keyword>
<evidence type="ECO:0000313" key="3">
    <source>
        <dbReference type="Proteomes" id="UP000479000"/>
    </source>
</evidence>
<feature type="compositionally biased region" description="Polar residues" evidence="1">
    <location>
        <begin position="110"/>
        <end position="119"/>
    </location>
</feature>
<evidence type="ECO:0000313" key="2">
    <source>
        <dbReference type="EMBL" id="CAB0003432.1"/>
    </source>
</evidence>
<evidence type="ECO:0000256" key="1">
    <source>
        <dbReference type="SAM" id="MobiDB-lite"/>
    </source>
</evidence>
<dbReference type="Proteomes" id="UP000479000">
    <property type="component" value="Unassembled WGS sequence"/>
</dbReference>
<organism evidence="2 3">
    <name type="scientific">Nesidiocoris tenuis</name>
    <dbReference type="NCBI Taxonomy" id="355587"/>
    <lineage>
        <taxon>Eukaryota</taxon>
        <taxon>Metazoa</taxon>
        <taxon>Ecdysozoa</taxon>
        <taxon>Arthropoda</taxon>
        <taxon>Hexapoda</taxon>
        <taxon>Insecta</taxon>
        <taxon>Pterygota</taxon>
        <taxon>Neoptera</taxon>
        <taxon>Paraneoptera</taxon>
        <taxon>Hemiptera</taxon>
        <taxon>Heteroptera</taxon>
        <taxon>Panheteroptera</taxon>
        <taxon>Cimicomorpha</taxon>
        <taxon>Miridae</taxon>
        <taxon>Dicyphina</taxon>
        <taxon>Nesidiocoris</taxon>
    </lineage>
</organism>
<reference evidence="2 3" key="1">
    <citation type="submission" date="2020-02" db="EMBL/GenBank/DDBJ databases">
        <authorList>
            <person name="Ferguson B K."/>
        </authorList>
    </citation>
    <scope>NUCLEOTIDE SEQUENCE [LARGE SCALE GENOMIC DNA]</scope>
</reference>
<sequence length="181" mass="20579">MKSFSYSLASSTMLTHIRTRSQTHNEKEADFEIDYEFNFEFEFLFHGEFDFEFDHELEFLIMFSKLLRNDSLFSFVVKFAELSIIYIKLASPPDRNLRDERSRPSPPPASNGQLNNQGPLTIVRRSSGRRGTAGSGAPNREAPGEDTGSALETLDLDTEHQPPFDTPDACDKAALRYVPYT</sequence>
<gene>
    <name evidence="2" type="ORF">NTEN_LOCUS8963</name>
</gene>
<dbReference type="AlphaFoldDB" id="A0A6H5GI50"/>
<proteinExistence type="predicted"/>
<feature type="region of interest" description="Disordered" evidence="1">
    <location>
        <begin position="94"/>
        <end position="170"/>
    </location>
</feature>
<accession>A0A6H5GI50</accession>
<name>A0A6H5GI50_9HEMI</name>
<dbReference type="OrthoDB" id="189220at2759"/>
<dbReference type="EMBL" id="CADCXU010013491">
    <property type="protein sequence ID" value="CAB0003432.1"/>
    <property type="molecule type" value="Genomic_DNA"/>
</dbReference>